<dbReference type="EMBL" id="JBIAHM010000008">
    <property type="protein sequence ID" value="MFE9601634.1"/>
    <property type="molecule type" value="Genomic_DNA"/>
</dbReference>
<comment type="caution">
    <text evidence="1">The sequence shown here is derived from an EMBL/GenBank/DDBJ whole genome shotgun (WGS) entry which is preliminary data.</text>
</comment>
<reference evidence="1 2" key="1">
    <citation type="submission" date="2024-10" db="EMBL/GenBank/DDBJ databases">
        <title>The Natural Products Discovery Center: Release of the First 8490 Sequenced Strains for Exploring Actinobacteria Biosynthetic Diversity.</title>
        <authorList>
            <person name="Kalkreuter E."/>
            <person name="Kautsar S.A."/>
            <person name="Yang D."/>
            <person name="Bader C.D."/>
            <person name="Teijaro C.N."/>
            <person name="Fluegel L."/>
            <person name="Davis C.M."/>
            <person name="Simpson J.R."/>
            <person name="Lauterbach L."/>
            <person name="Steele A.D."/>
            <person name="Gui C."/>
            <person name="Meng S."/>
            <person name="Li G."/>
            <person name="Viehrig K."/>
            <person name="Ye F."/>
            <person name="Su P."/>
            <person name="Kiefer A.F."/>
            <person name="Nichols A."/>
            <person name="Cepeda A.J."/>
            <person name="Yan W."/>
            <person name="Fan B."/>
            <person name="Jiang Y."/>
            <person name="Adhikari A."/>
            <person name="Zheng C.-J."/>
            <person name="Schuster L."/>
            <person name="Cowan T.M."/>
            <person name="Smanski M.J."/>
            <person name="Chevrette M.G."/>
            <person name="De Carvalho L.P.S."/>
            <person name="Shen B."/>
        </authorList>
    </citation>
    <scope>NUCLEOTIDE SEQUENCE [LARGE SCALE GENOMIC DNA]</scope>
    <source>
        <strain evidence="1 2">NPDC006488</strain>
    </source>
</reference>
<sequence length="61" mass="6781">MPDSAMATWTGFLNYADGVCSVQVRAAIQDMRVRLCRFPNVPEVRELTSRAAALAQGRLIR</sequence>
<protein>
    <submittedName>
        <fullName evidence="1">Uncharacterized protein</fullName>
    </submittedName>
</protein>
<proteinExistence type="predicted"/>
<dbReference type="RefSeq" id="WP_388109003.1">
    <property type="nucleotide sequence ID" value="NZ_JBIAHM010000008.1"/>
</dbReference>
<evidence type="ECO:0000313" key="2">
    <source>
        <dbReference type="Proteomes" id="UP001601303"/>
    </source>
</evidence>
<name>A0ABW6M762_9ACTN</name>
<organism evidence="1 2">
    <name type="scientific">Streptomyces hokutonensis</name>
    <dbReference type="NCBI Taxonomy" id="1306990"/>
    <lineage>
        <taxon>Bacteria</taxon>
        <taxon>Bacillati</taxon>
        <taxon>Actinomycetota</taxon>
        <taxon>Actinomycetes</taxon>
        <taxon>Kitasatosporales</taxon>
        <taxon>Streptomycetaceae</taxon>
        <taxon>Streptomyces</taxon>
    </lineage>
</organism>
<evidence type="ECO:0000313" key="1">
    <source>
        <dbReference type="EMBL" id="MFE9601634.1"/>
    </source>
</evidence>
<keyword evidence="2" id="KW-1185">Reference proteome</keyword>
<gene>
    <name evidence="1" type="ORF">ACFYNQ_24090</name>
</gene>
<accession>A0ABW6M762</accession>
<dbReference type="Proteomes" id="UP001601303">
    <property type="component" value="Unassembled WGS sequence"/>
</dbReference>